<evidence type="ECO:0000313" key="1">
    <source>
        <dbReference type="EMBL" id="VDM34042.1"/>
    </source>
</evidence>
<dbReference type="InterPro" id="IPR039421">
    <property type="entry name" value="Type_1_exporter"/>
</dbReference>
<dbReference type="EMBL" id="UYWY01010954">
    <property type="protein sequence ID" value="VDM34042.1"/>
    <property type="molecule type" value="Genomic_DNA"/>
</dbReference>
<reference evidence="1 2" key="2">
    <citation type="submission" date="2018-11" db="EMBL/GenBank/DDBJ databases">
        <authorList>
            <consortium name="Pathogen Informatics"/>
        </authorList>
    </citation>
    <scope>NUCLEOTIDE SEQUENCE [LARGE SCALE GENOMIC DNA]</scope>
</reference>
<reference evidence="3" key="1">
    <citation type="submission" date="2016-06" db="UniProtKB">
        <authorList>
            <consortium name="WormBaseParasite"/>
        </authorList>
    </citation>
    <scope>IDENTIFICATION</scope>
</reference>
<protein>
    <submittedName>
        <fullName evidence="3">ABC transporter domain-containing protein</fullName>
    </submittedName>
</protein>
<dbReference type="WBParaSite" id="TCNE_0000509101-mRNA-1">
    <property type="protein sequence ID" value="TCNE_0000509101-mRNA-1"/>
    <property type="gene ID" value="TCNE_0000509101"/>
</dbReference>
<keyword evidence="2" id="KW-1185">Reference proteome</keyword>
<gene>
    <name evidence="1" type="ORF">TCNE_LOCUS5093</name>
</gene>
<evidence type="ECO:0000313" key="3">
    <source>
        <dbReference type="WBParaSite" id="TCNE_0000509101-mRNA-1"/>
    </source>
</evidence>
<dbReference type="PANTHER" id="PTHR43394:SF1">
    <property type="entry name" value="ATP-BINDING CASSETTE SUB-FAMILY B MEMBER 10, MITOCHONDRIAL"/>
    <property type="match status" value="1"/>
</dbReference>
<dbReference type="AlphaFoldDB" id="A0A183U9C1"/>
<name>A0A183U9C1_TOXCA</name>
<dbReference type="InterPro" id="IPR027417">
    <property type="entry name" value="P-loop_NTPase"/>
</dbReference>
<dbReference type="GO" id="GO:0090374">
    <property type="term" value="P:oligopeptide export from mitochondrion"/>
    <property type="evidence" value="ECO:0007669"/>
    <property type="project" value="TreeGrafter"/>
</dbReference>
<dbReference type="SUPFAM" id="SSF52540">
    <property type="entry name" value="P-loop containing nucleoside triphosphate hydrolases"/>
    <property type="match status" value="1"/>
</dbReference>
<dbReference type="GO" id="GO:0015421">
    <property type="term" value="F:ABC-type oligopeptide transporter activity"/>
    <property type="evidence" value="ECO:0007669"/>
    <property type="project" value="TreeGrafter"/>
</dbReference>
<dbReference type="Proteomes" id="UP000050794">
    <property type="component" value="Unassembled WGS sequence"/>
</dbReference>
<proteinExistence type="predicted"/>
<dbReference type="Gene3D" id="3.40.50.300">
    <property type="entry name" value="P-loop containing nucleotide triphosphate hydrolases"/>
    <property type="match status" value="1"/>
</dbReference>
<sequence>MARAVVQEALDRARNGRTCIVIAHRLSSIQNSDIIVVMKDGRIVEQGNHQQLIQREGLYARLIKKQNLD</sequence>
<dbReference type="PANTHER" id="PTHR43394">
    <property type="entry name" value="ATP-DEPENDENT PERMEASE MDL1, MITOCHONDRIAL"/>
    <property type="match status" value="1"/>
</dbReference>
<accession>A0A183U9C1</accession>
<evidence type="ECO:0000313" key="2">
    <source>
        <dbReference type="Proteomes" id="UP000050794"/>
    </source>
</evidence>
<organism evidence="2 3">
    <name type="scientific">Toxocara canis</name>
    <name type="common">Canine roundworm</name>
    <dbReference type="NCBI Taxonomy" id="6265"/>
    <lineage>
        <taxon>Eukaryota</taxon>
        <taxon>Metazoa</taxon>
        <taxon>Ecdysozoa</taxon>
        <taxon>Nematoda</taxon>
        <taxon>Chromadorea</taxon>
        <taxon>Rhabditida</taxon>
        <taxon>Spirurina</taxon>
        <taxon>Ascaridomorpha</taxon>
        <taxon>Ascaridoidea</taxon>
        <taxon>Toxocaridae</taxon>
        <taxon>Toxocara</taxon>
    </lineage>
</organism>
<dbReference type="GO" id="GO:0005743">
    <property type="term" value="C:mitochondrial inner membrane"/>
    <property type="evidence" value="ECO:0007669"/>
    <property type="project" value="TreeGrafter"/>
</dbReference>